<dbReference type="PANTHER" id="PTHR24220:SF659">
    <property type="entry name" value="TRANSPORTER, PUTATIVE-RELATED"/>
    <property type="match status" value="1"/>
</dbReference>
<dbReference type="GO" id="GO:1902495">
    <property type="term" value="C:transmembrane transporter complex"/>
    <property type="evidence" value="ECO:0007669"/>
    <property type="project" value="UniProtKB-ARBA"/>
</dbReference>
<dbReference type="Pfam" id="PF00005">
    <property type="entry name" value="ABC_tran"/>
    <property type="match status" value="1"/>
</dbReference>
<comment type="similarity">
    <text evidence="4">Belongs to the ABC transporter superfamily. Macrolide exporter (TC 3.A.1.122) family.</text>
</comment>
<dbReference type="InterPro" id="IPR015854">
    <property type="entry name" value="ABC_transpr_LolD-like"/>
</dbReference>
<evidence type="ECO:0000256" key="2">
    <source>
        <dbReference type="ARBA" id="ARBA00022741"/>
    </source>
</evidence>
<gene>
    <name evidence="6" type="ORF">MCNOR_2823</name>
</gene>
<proteinExistence type="inferred from homology"/>
<dbReference type="InterPro" id="IPR017871">
    <property type="entry name" value="ABC_transporter-like_CS"/>
</dbReference>
<dbReference type="EMBL" id="OX458332">
    <property type="protein sequence ID" value="CAI8868424.1"/>
    <property type="molecule type" value="Genomic_DNA"/>
</dbReference>
<dbReference type="SMART" id="SM00382">
    <property type="entry name" value="AAA"/>
    <property type="match status" value="1"/>
</dbReference>
<dbReference type="InterPro" id="IPR003439">
    <property type="entry name" value="ABC_transporter-like_ATP-bd"/>
</dbReference>
<dbReference type="InterPro" id="IPR017911">
    <property type="entry name" value="MacB-like_ATP-bd"/>
</dbReference>
<evidence type="ECO:0000256" key="4">
    <source>
        <dbReference type="ARBA" id="ARBA00038388"/>
    </source>
</evidence>
<keyword evidence="2" id="KW-0547">Nucleotide-binding</keyword>
<evidence type="ECO:0000256" key="1">
    <source>
        <dbReference type="ARBA" id="ARBA00022448"/>
    </source>
</evidence>
<dbReference type="PANTHER" id="PTHR24220">
    <property type="entry name" value="IMPORT ATP-BINDING PROTEIN"/>
    <property type="match status" value="1"/>
</dbReference>
<reference evidence="6" key="1">
    <citation type="submission" date="2023-03" db="EMBL/GenBank/DDBJ databases">
        <authorList>
            <person name="Pearce D."/>
        </authorList>
    </citation>
    <scope>NUCLEOTIDE SEQUENCE</scope>
    <source>
        <strain evidence="6">Mc</strain>
    </source>
</reference>
<organism evidence="6 7">
    <name type="scientific">Methylococcus capsulatus</name>
    <dbReference type="NCBI Taxonomy" id="414"/>
    <lineage>
        <taxon>Bacteria</taxon>
        <taxon>Pseudomonadati</taxon>
        <taxon>Pseudomonadota</taxon>
        <taxon>Gammaproteobacteria</taxon>
        <taxon>Methylococcales</taxon>
        <taxon>Methylococcaceae</taxon>
        <taxon>Methylococcus</taxon>
    </lineage>
</organism>
<evidence type="ECO:0000259" key="5">
    <source>
        <dbReference type="PROSITE" id="PS50893"/>
    </source>
</evidence>
<dbReference type="GO" id="GO:0022857">
    <property type="term" value="F:transmembrane transporter activity"/>
    <property type="evidence" value="ECO:0007669"/>
    <property type="project" value="UniProtKB-ARBA"/>
</dbReference>
<evidence type="ECO:0000313" key="7">
    <source>
        <dbReference type="Proteomes" id="UP001158598"/>
    </source>
</evidence>
<dbReference type="AlphaFoldDB" id="A0AA35UJU3"/>
<name>A0AA35UJU3_METCP</name>
<evidence type="ECO:0000313" key="6">
    <source>
        <dbReference type="EMBL" id="CAI8868424.1"/>
    </source>
</evidence>
<dbReference type="FunFam" id="3.40.50.300:FF:000032">
    <property type="entry name" value="Export ABC transporter ATP-binding protein"/>
    <property type="match status" value="1"/>
</dbReference>
<protein>
    <submittedName>
        <fullName evidence="6">ABC transport system ATP-binding protein</fullName>
    </submittedName>
</protein>
<sequence>MGTSTVAVECRGVRKTYDGSGQQVVALRGIDLDIHAGELMMLVGPSGCGKTTLISVIAGILDQDEGLCRVFGHDLLHMKDKDKLRFRAANIGFVFQTYNLLPSLTAAENVSIPMILNGISRQKAQRRAVEVLERVGLAERTGSLPSELSGGQQQRVAIARALVHGPKLIVCDEPTSALDHETGHRVMDLLKQVALDEDRALVIVTHDARIFEFADCIAQMDDGQVVKVVRSSGQS</sequence>
<dbReference type="Proteomes" id="UP001158598">
    <property type="component" value="Chromosome"/>
</dbReference>
<keyword evidence="3 6" id="KW-0067">ATP-binding</keyword>
<evidence type="ECO:0000256" key="3">
    <source>
        <dbReference type="ARBA" id="ARBA00022840"/>
    </source>
</evidence>
<feature type="domain" description="ABC transporter" evidence="5">
    <location>
        <begin position="8"/>
        <end position="235"/>
    </location>
</feature>
<accession>A0AA35UJU3</accession>
<dbReference type="PROSITE" id="PS00211">
    <property type="entry name" value="ABC_TRANSPORTER_1"/>
    <property type="match status" value="1"/>
</dbReference>
<keyword evidence="1" id="KW-0813">Transport</keyword>
<dbReference type="GO" id="GO:0005524">
    <property type="term" value="F:ATP binding"/>
    <property type="evidence" value="ECO:0007669"/>
    <property type="project" value="UniProtKB-KW"/>
</dbReference>
<dbReference type="GO" id="GO:0016887">
    <property type="term" value="F:ATP hydrolysis activity"/>
    <property type="evidence" value="ECO:0007669"/>
    <property type="project" value="InterPro"/>
</dbReference>
<dbReference type="InterPro" id="IPR003593">
    <property type="entry name" value="AAA+_ATPase"/>
</dbReference>
<dbReference type="PROSITE" id="PS50893">
    <property type="entry name" value="ABC_TRANSPORTER_2"/>
    <property type="match status" value="1"/>
</dbReference>
<dbReference type="CDD" id="cd03255">
    <property type="entry name" value="ABC_MJ0796_LolCDE_FtsE"/>
    <property type="match status" value="1"/>
</dbReference>
<dbReference type="RefSeq" id="WP_218797877.1">
    <property type="nucleotide sequence ID" value="NZ_CP079097.1"/>
</dbReference>
<dbReference type="GO" id="GO:0005886">
    <property type="term" value="C:plasma membrane"/>
    <property type="evidence" value="ECO:0007669"/>
    <property type="project" value="TreeGrafter"/>
</dbReference>